<comment type="caution">
    <text evidence="3">The sequence shown here is derived from an EMBL/GenBank/DDBJ whole genome shotgun (WGS) entry which is preliminary data.</text>
</comment>
<dbReference type="Proteomes" id="UP001566476">
    <property type="component" value="Unassembled WGS sequence"/>
</dbReference>
<keyword evidence="4" id="KW-1185">Reference proteome</keyword>
<reference evidence="3 4" key="1">
    <citation type="submission" date="2024-07" db="EMBL/GenBank/DDBJ databases">
        <authorList>
            <person name="Thanompreechachai J."/>
            <person name="Duangmal K."/>
        </authorList>
    </citation>
    <scope>NUCLEOTIDE SEQUENCE [LARGE SCALE GENOMIC DNA]</scope>
    <source>
        <strain evidence="3 4">TBRC 1896</strain>
    </source>
</reference>
<proteinExistence type="predicted"/>
<keyword evidence="2" id="KW-0472">Membrane</keyword>
<evidence type="ECO:0008006" key="5">
    <source>
        <dbReference type="Google" id="ProtNLM"/>
    </source>
</evidence>
<evidence type="ECO:0000256" key="2">
    <source>
        <dbReference type="SAM" id="Phobius"/>
    </source>
</evidence>
<feature type="region of interest" description="Disordered" evidence="1">
    <location>
        <begin position="42"/>
        <end position="76"/>
    </location>
</feature>
<feature type="transmembrane region" description="Helical" evidence="2">
    <location>
        <begin position="6"/>
        <end position="23"/>
    </location>
</feature>
<feature type="compositionally biased region" description="Basic and acidic residues" evidence="1">
    <location>
        <begin position="42"/>
        <end position="51"/>
    </location>
</feature>
<gene>
    <name evidence="3" type="ORF">AB2L28_06375</name>
</gene>
<sequence length="76" mass="8065">MTDITGIVNLVLFVCLVVYLARLRATLTRSAEAQERIARAVERQAAEKDGVGAEFPGGTGSGRRAQDDPAPSRPAP</sequence>
<name>A0ABV4I3T0_9ACTN</name>
<accession>A0ABV4I3T0</accession>
<keyword evidence="2" id="KW-1133">Transmembrane helix</keyword>
<protein>
    <recommendedName>
        <fullName evidence="5">CcmD family protein</fullName>
    </recommendedName>
</protein>
<evidence type="ECO:0000313" key="3">
    <source>
        <dbReference type="EMBL" id="MEZ0491862.1"/>
    </source>
</evidence>
<organism evidence="3 4">
    <name type="scientific">Kineococcus mangrovi</name>
    <dbReference type="NCBI Taxonomy" id="1660183"/>
    <lineage>
        <taxon>Bacteria</taxon>
        <taxon>Bacillati</taxon>
        <taxon>Actinomycetota</taxon>
        <taxon>Actinomycetes</taxon>
        <taxon>Kineosporiales</taxon>
        <taxon>Kineosporiaceae</taxon>
        <taxon>Kineococcus</taxon>
    </lineage>
</organism>
<evidence type="ECO:0000256" key="1">
    <source>
        <dbReference type="SAM" id="MobiDB-lite"/>
    </source>
</evidence>
<keyword evidence="2" id="KW-0812">Transmembrane</keyword>
<dbReference type="RefSeq" id="WP_370717919.1">
    <property type="nucleotide sequence ID" value="NZ_JBGGTQ010000003.1"/>
</dbReference>
<dbReference type="EMBL" id="JBGGTQ010000003">
    <property type="protein sequence ID" value="MEZ0491862.1"/>
    <property type="molecule type" value="Genomic_DNA"/>
</dbReference>
<evidence type="ECO:0000313" key="4">
    <source>
        <dbReference type="Proteomes" id="UP001566476"/>
    </source>
</evidence>